<name>A0A1T4X0A1_9FIRM</name>
<dbReference type="OrthoDB" id="1655249at2"/>
<protein>
    <submittedName>
        <fullName evidence="2">Uncharacterized protein</fullName>
    </submittedName>
</protein>
<evidence type="ECO:0000313" key="3">
    <source>
        <dbReference type="Proteomes" id="UP000190286"/>
    </source>
</evidence>
<feature type="transmembrane region" description="Helical" evidence="1">
    <location>
        <begin position="191"/>
        <end position="211"/>
    </location>
</feature>
<dbReference type="AlphaFoldDB" id="A0A1T4X0A1"/>
<feature type="transmembrane region" description="Helical" evidence="1">
    <location>
        <begin position="99"/>
        <end position="120"/>
    </location>
</feature>
<feature type="transmembrane region" description="Helical" evidence="1">
    <location>
        <begin position="126"/>
        <end position="147"/>
    </location>
</feature>
<dbReference type="EMBL" id="FUYF01000005">
    <property type="protein sequence ID" value="SKA83032.1"/>
    <property type="molecule type" value="Genomic_DNA"/>
</dbReference>
<reference evidence="2 3" key="1">
    <citation type="submission" date="2017-02" db="EMBL/GenBank/DDBJ databases">
        <authorList>
            <person name="Peterson S.W."/>
        </authorList>
    </citation>
    <scope>NUCLEOTIDE SEQUENCE [LARGE SCALE GENOMIC DNA]</scope>
    <source>
        <strain evidence="2 3">ATCC 27749</strain>
    </source>
</reference>
<evidence type="ECO:0000256" key="1">
    <source>
        <dbReference type="SAM" id="Phobius"/>
    </source>
</evidence>
<accession>A0A1T4X0A1</accession>
<keyword evidence="3" id="KW-1185">Reference proteome</keyword>
<keyword evidence="1" id="KW-1133">Transmembrane helix</keyword>
<dbReference type="RefSeq" id="WP_078784225.1">
    <property type="nucleotide sequence ID" value="NZ_FUYF01000005.1"/>
</dbReference>
<dbReference type="STRING" id="745368.SAMN02745178_01262"/>
<gene>
    <name evidence="2" type="ORF">SAMN02745178_01262</name>
</gene>
<sequence>MKTMRNEYRDLKKENDLIFSTLAEYDRDTITEIISVVDNTRGIGYEIELIRKDLIAMAAQAEARRDYLPSVIGDVEVFKRNLLASMPRPKLADYMADSLVWLCTFALVSTATYTVMGRAWDCYYDAVWLVLCIAIMMPSAWLLQRIVPAEWAASTEKGVRYGAITAAMMLLWFVVFWFVDKWITPLLPTVGLPNLAAVILFGAALAALLIWRNHRRNELAEKRPWRDVMEN</sequence>
<dbReference type="GeneID" id="93337738"/>
<organism evidence="2 3">
    <name type="scientific">Gemmiger formicilis</name>
    <dbReference type="NCBI Taxonomy" id="745368"/>
    <lineage>
        <taxon>Bacteria</taxon>
        <taxon>Bacillati</taxon>
        <taxon>Bacillota</taxon>
        <taxon>Clostridia</taxon>
        <taxon>Eubacteriales</taxon>
        <taxon>Gemmiger</taxon>
    </lineage>
</organism>
<dbReference type="Proteomes" id="UP000190286">
    <property type="component" value="Unassembled WGS sequence"/>
</dbReference>
<feature type="transmembrane region" description="Helical" evidence="1">
    <location>
        <begin position="159"/>
        <end position="179"/>
    </location>
</feature>
<evidence type="ECO:0000313" key="2">
    <source>
        <dbReference type="EMBL" id="SKA83032.1"/>
    </source>
</evidence>
<keyword evidence="1" id="KW-0472">Membrane</keyword>
<proteinExistence type="predicted"/>
<keyword evidence="1" id="KW-0812">Transmembrane</keyword>